<dbReference type="SMART" id="SM00758">
    <property type="entry name" value="PA14"/>
    <property type="match status" value="1"/>
</dbReference>
<keyword evidence="6" id="KW-0624">Polysaccharide degradation</keyword>
<protein>
    <recommendedName>
        <fullName evidence="3 6">beta-glucosidase</fullName>
        <ecNumber evidence="3 6">3.2.1.21</ecNumber>
    </recommendedName>
</protein>
<dbReference type="InterPro" id="IPR050288">
    <property type="entry name" value="Cellulose_deg_GH3"/>
</dbReference>
<dbReference type="Pfam" id="PF14310">
    <property type="entry name" value="Fn3-like"/>
    <property type="match status" value="1"/>
</dbReference>
<evidence type="ECO:0000259" key="7">
    <source>
        <dbReference type="PROSITE" id="PS51820"/>
    </source>
</evidence>
<dbReference type="InterPro" id="IPR019800">
    <property type="entry name" value="Glyco_hydro_3_AS"/>
</dbReference>
<dbReference type="SMART" id="SM01217">
    <property type="entry name" value="Fn3_like"/>
    <property type="match status" value="1"/>
</dbReference>
<comment type="pathway">
    <text evidence="6">Glycan metabolism; cellulose degradation.</text>
</comment>
<organism evidence="8 9">
    <name type="scientific">Coniophora puteana (strain RWD-64-598)</name>
    <name type="common">Brown rot fungus</name>
    <dbReference type="NCBI Taxonomy" id="741705"/>
    <lineage>
        <taxon>Eukaryota</taxon>
        <taxon>Fungi</taxon>
        <taxon>Dikarya</taxon>
        <taxon>Basidiomycota</taxon>
        <taxon>Agaricomycotina</taxon>
        <taxon>Agaricomycetes</taxon>
        <taxon>Agaricomycetidae</taxon>
        <taxon>Boletales</taxon>
        <taxon>Coniophorineae</taxon>
        <taxon>Coniophoraceae</taxon>
        <taxon>Coniophora</taxon>
    </lineage>
</organism>
<dbReference type="GO" id="GO:0030245">
    <property type="term" value="P:cellulose catabolic process"/>
    <property type="evidence" value="ECO:0007669"/>
    <property type="project" value="UniProtKB-UniPathway"/>
</dbReference>
<dbReference type="InterPro" id="IPR036881">
    <property type="entry name" value="Glyco_hydro_3_C_sf"/>
</dbReference>
<dbReference type="InterPro" id="IPR001764">
    <property type="entry name" value="Glyco_hydro_3_N"/>
</dbReference>
<dbReference type="Pfam" id="PF01915">
    <property type="entry name" value="Glyco_hydro_3_C"/>
    <property type="match status" value="1"/>
</dbReference>
<evidence type="ECO:0000313" key="8">
    <source>
        <dbReference type="EMBL" id="EIW82269.1"/>
    </source>
</evidence>
<dbReference type="InterPro" id="IPR017853">
    <property type="entry name" value="GH"/>
</dbReference>
<evidence type="ECO:0000256" key="5">
    <source>
        <dbReference type="ARBA" id="ARBA00023295"/>
    </source>
</evidence>
<dbReference type="EMBL" id="JH711577">
    <property type="protein sequence ID" value="EIW82269.1"/>
    <property type="molecule type" value="Genomic_DNA"/>
</dbReference>
<dbReference type="RefSeq" id="XP_007767994.1">
    <property type="nucleotide sequence ID" value="XM_007769804.1"/>
</dbReference>
<dbReference type="GO" id="GO:0008422">
    <property type="term" value="F:beta-glucosidase activity"/>
    <property type="evidence" value="ECO:0007669"/>
    <property type="project" value="UniProtKB-EC"/>
</dbReference>
<comment type="similarity">
    <text evidence="2 6">Belongs to the glycosyl hydrolase 3 family.</text>
</comment>
<keyword evidence="6" id="KW-0119">Carbohydrate metabolism</keyword>
<dbReference type="InterPro" id="IPR013783">
    <property type="entry name" value="Ig-like_fold"/>
</dbReference>
<reference evidence="9" key="1">
    <citation type="journal article" date="2012" name="Science">
        <title>The Paleozoic origin of enzymatic lignin decomposition reconstructed from 31 fungal genomes.</title>
        <authorList>
            <person name="Floudas D."/>
            <person name="Binder M."/>
            <person name="Riley R."/>
            <person name="Barry K."/>
            <person name="Blanchette R.A."/>
            <person name="Henrissat B."/>
            <person name="Martinez A.T."/>
            <person name="Otillar R."/>
            <person name="Spatafora J.W."/>
            <person name="Yadav J.S."/>
            <person name="Aerts A."/>
            <person name="Benoit I."/>
            <person name="Boyd A."/>
            <person name="Carlson A."/>
            <person name="Copeland A."/>
            <person name="Coutinho P.M."/>
            <person name="de Vries R.P."/>
            <person name="Ferreira P."/>
            <person name="Findley K."/>
            <person name="Foster B."/>
            <person name="Gaskell J."/>
            <person name="Glotzer D."/>
            <person name="Gorecki P."/>
            <person name="Heitman J."/>
            <person name="Hesse C."/>
            <person name="Hori C."/>
            <person name="Igarashi K."/>
            <person name="Jurgens J.A."/>
            <person name="Kallen N."/>
            <person name="Kersten P."/>
            <person name="Kohler A."/>
            <person name="Kuees U."/>
            <person name="Kumar T.K.A."/>
            <person name="Kuo A."/>
            <person name="LaButti K."/>
            <person name="Larrondo L.F."/>
            <person name="Lindquist E."/>
            <person name="Ling A."/>
            <person name="Lombard V."/>
            <person name="Lucas S."/>
            <person name="Lundell T."/>
            <person name="Martin R."/>
            <person name="McLaughlin D.J."/>
            <person name="Morgenstern I."/>
            <person name="Morin E."/>
            <person name="Murat C."/>
            <person name="Nagy L.G."/>
            <person name="Nolan M."/>
            <person name="Ohm R.A."/>
            <person name="Patyshakuliyeva A."/>
            <person name="Rokas A."/>
            <person name="Ruiz-Duenas F.J."/>
            <person name="Sabat G."/>
            <person name="Salamov A."/>
            <person name="Samejima M."/>
            <person name="Schmutz J."/>
            <person name="Slot J.C."/>
            <person name="St John F."/>
            <person name="Stenlid J."/>
            <person name="Sun H."/>
            <person name="Sun S."/>
            <person name="Syed K."/>
            <person name="Tsang A."/>
            <person name="Wiebenga A."/>
            <person name="Young D."/>
            <person name="Pisabarro A."/>
            <person name="Eastwood D.C."/>
            <person name="Martin F."/>
            <person name="Cullen D."/>
            <person name="Grigoriev I.V."/>
            <person name="Hibbett D.S."/>
        </authorList>
    </citation>
    <scope>NUCLEOTIDE SEQUENCE [LARGE SCALE GENOMIC DNA]</scope>
    <source>
        <strain evidence="9">RWD-64-598 SS2</strain>
    </source>
</reference>
<dbReference type="SUPFAM" id="SSF52279">
    <property type="entry name" value="Beta-D-glucan exohydrolase, C-terminal domain"/>
    <property type="match status" value="1"/>
</dbReference>
<dbReference type="AlphaFoldDB" id="A0A5M3MSX3"/>
<dbReference type="Gene3D" id="2.60.40.10">
    <property type="entry name" value="Immunoglobulins"/>
    <property type="match status" value="1"/>
</dbReference>
<comment type="caution">
    <text evidence="8">The sequence shown here is derived from an EMBL/GenBank/DDBJ whole genome shotgun (WGS) entry which is preliminary data.</text>
</comment>
<keyword evidence="4 6" id="KW-0378">Hydrolase</keyword>
<dbReference type="GeneID" id="19211338"/>
<dbReference type="SUPFAM" id="SSF56988">
    <property type="entry name" value="Anthrax protective antigen"/>
    <property type="match status" value="1"/>
</dbReference>
<dbReference type="InterPro" id="IPR002772">
    <property type="entry name" value="Glyco_hydro_3_C"/>
</dbReference>
<dbReference type="OrthoDB" id="47059at2759"/>
<dbReference type="KEGG" id="cput:CONPUDRAFT_89700"/>
<dbReference type="PROSITE" id="PS00775">
    <property type="entry name" value="GLYCOSYL_HYDROL_F3"/>
    <property type="match status" value="1"/>
</dbReference>
<proteinExistence type="inferred from homology"/>
<dbReference type="PROSITE" id="PS51820">
    <property type="entry name" value="PA14"/>
    <property type="match status" value="1"/>
</dbReference>
<dbReference type="EC" id="3.2.1.21" evidence="3 6"/>
<dbReference type="PANTHER" id="PTHR42715:SF3">
    <property type="entry name" value="BETA-GLUCOSIDASE B-RELATED"/>
    <property type="match status" value="1"/>
</dbReference>
<dbReference type="InterPro" id="IPR036962">
    <property type="entry name" value="Glyco_hydro_3_N_sf"/>
</dbReference>
<dbReference type="OMA" id="QLWIVPP"/>
<dbReference type="Gene3D" id="2.60.120.260">
    <property type="entry name" value="Galactose-binding domain-like"/>
    <property type="match status" value="1"/>
</dbReference>
<dbReference type="Pfam" id="PF00933">
    <property type="entry name" value="Glyco_hydro_3"/>
    <property type="match status" value="1"/>
</dbReference>
<dbReference type="InterPro" id="IPR011658">
    <property type="entry name" value="PA14_dom"/>
</dbReference>
<comment type="catalytic activity">
    <reaction evidence="1 6">
        <text>Hydrolysis of terminal, non-reducing beta-D-glucosyl residues with release of beta-D-glucose.</text>
        <dbReference type="EC" id="3.2.1.21"/>
    </reaction>
</comment>
<gene>
    <name evidence="8" type="ORF">CONPUDRAFT_89700</name>
</gene>
<dbReference type="InterPro" id="IPR037524">
    <property type="entry name" value="PA14/GLEYA"/>
</dbReference>
<keyword evidence="9" id="KW-1185">Reference proteome</keyword>
<dbReference type="Gene3D" id="3.20.20.300">
    <property type="entry name" value="Glycoside hydrolase, family 3, N-terminal domain"/>
    <property type="match status" value="1"/>
</dbReference>
<evidence type="ECO:0000256" key="1">
    <source>
        <dbReference type="ARBA" id="ARBA00000448"/>
    </source>
</evidence>
<dbReference type="UniPathway" id="UPA00696"/>
<evidence type="ECO:0000313" key="9">
    <source>
        <dbReference type="Proteomes" id="UP000053558"/>
    </source>
</evidence>
<evidence type="ECO:0000256" key="3">
    <source>
        <dbReference type="ARBA" id="ARBA00012744"/>
    </source>
</evidence>
<evidence type="ECO:0000256" key="6">
    <source>
        <dbReference type="RuleBase" id="RU361161"/>
    </source>
</evidence>
<dbReference type="SUPFAM" id="SSF51445">
    <property type="entry name" value="(Trans)glycosidases"/>
    <property type="match status" value="1"/>
</dbReference>
<dbReference type="PANTHER" id="PTHR42715">
    <property type="entry name" value="BETA-GLUCOSIDASE"/>
    <property type="match status" value="1"/>
</dbReference>
<name>A0A5M3MSX3_CONPW</name>
<keyword evidence="5 6" id="KW-0326">Glycosidase</keyword>
<accession>A0A5M3MSX3</accession>
<dbReference type="Proteomes" id="UP000053558">
    <property type="component" value="Unassembled WGS sequence"/>
</dbReference>
<evidence type="ECO:0000256" key="2">
    <source>
        <dbReference type="ARBA" id="ARBA00005336"/>
    </source>
</evidence>
<evidence type="ECO:0000256" key="4">
    <source>
        <dbReference type="ARBA" id="ARBA00022801"/>
    </source>
</evidence>
<sequence>MAPVLNIKAALLRMTLNSKIKMLAGCHILLAPTVNTQCSPTGGHSSESFTKDPVLNGNIAAAYINGFQSKGVSATIKHYVANTQEFQSSKVSERALQEIYLKPFQIAIHDSNPWALMIAYNRVNGEHVSDSKKFVNDILREEWGFKGMVMSDWIDVYTTSERPTVMRGKAVERALAGEQVFVSDIDDRVRKRAQASGIPFNGPEEGRDTPEVCQLMRRASADTVVLLRNDKKILLITGQSAIKKIAVIGPNAKNMFFSGGGSACLKPTYVVTPLEGIKEAMRESAFGCSSHRYLPPASPYLRAPGGQKGPGAFLEFWNELPSTSFIEISPNFSEQVAPCAWATPTADTKFFMADGVDSSKVNEICWIRYSTTFVPDKDGDWELGLNVTGQANLFLDGKLVIDLSTNPERGENFMNVGTVDVIRSVKGLKAGQEYHLKIRLCNEEYVKHGPLVPGHGGLRLGAFCTIDPEDAIKKAVQNLKDADLAVIVAGINHEWESKGFDHPDLELPGLINRLIPDIIAANPNTVIVNQSGSPVHMPWADQAHTLLQTFYGGNKGGHGIADILFGKGVFVGYRNYEKRGIAPRFPFGFGLSYTTFEFSNASVTPISEDSRFSVSFTIKNTGKDSGREVGQVYIADPDSSLPCPGKELKGFTKVNLKPGEEKKATVELTRDAISFYDERQKAWVVEAGTFEVYVSASSADIKLSTTTELKQGFTWIGL</sequence>
<dbReference type="Gene3D" id="3.40.50.1700">
    <property type="entry name" value="Glycoside hydrolase family 3 C-terminal domain"/>
    <property type="match status" value="1"/>
</dbReference>
<dbReference type="Pfam" id="PF07691">
    <property type="entry name" value="PA14"/>
    <property type="match status" value="1"/>
</dbReference>
<feature type="domain" description="PA14" evidence="7">
    <location>
        <begin position="307"/>
        <end position="476"/>
    </location>
</feature>
<dbReference type="FunFam" id="2.60.40.10:FF:000495">
    <property type="entry name" value="Periplasmic beta-glucosidase"/>
    <property type="match status" value="1"/>
</dbReference>
<dbReference type="InterPro" id="IPR026891">
    <property type="entry name" value="Fn3-like"/>
</dbReference>
<dbReference type="PRINTS" id="PR00133">
    <property type="entry name" value="GLHYDRLASE3"/>
</dbReference>